<dbReference type="Proteomes" id="UP001642484">
    <property type="component" value="Unassembled WGS sequence"/>
</dbReference>
<feature type="compositionally biased region" description="Polar residues" evidence="2">
    <location>
        <begin position="661"/>
        <end position="671"/>
    </location>
</feature>
<feature type="coiled-coil region" evidence="1">
    <location>
        <begin position="420"/>
        <end position="447"/>
    </location>
</feature>
<feature type="compositionally biased region" description="Basic and acidic residues" evidence="2">
    <location>
        <begin position="1173"/>
        <end position="1261"/>
    </location>
</feature>
<feature type="compositionally biased region" description="Basic and acidic residues" evidence="2">
    <location>
        <begin position="1006"/>
        <end position="1020"/>
    </location>
</feature>
<feature type="region of interest" description="Disordered" evidence="2">
    <location>
        <begin position="931"/>
        <end position="1261"/>
    </location>
</feature>
<comment type="caution">
    <text evidence="3">The sequence shown here is derived from an EMBL/GenBank/DDBJ whole genome shotgun (WGS) entry which is preliminary data.</text>
</comment>
<feature type="region of interest" description="Disordered" evidence="2">
    <location>
        <begin position="642"/>
        <end position="679"/>
    </location>
</feature>
<accession>A0ABP0NQV2</accession>
<evidence type="ECO:0000313" key="3">
    <source>
        <dbReference type="EMBL" id="CAK9065971.1"/>
    </source>
</evidence>
<keyword evidence="4" id="KW-1185">Reference proteome</keyword>
<feature type="region of interest" description="Disordered" evidence="2">
    <location>
        <begin position="221"/>
        <end position="274"/>
    </location>
</feature>
<dbReference type="Gene3D" id="3.40.50.300">
    <property type="entry name" value="P-loop containing nucleotide triphosphate hydrolases"/>
    <property type="match status" value="1"/>
</dbReference>
<name>A0ABP0NQV2_9DINO</name>
<feature type="compositionally biased region" description="Low complexity" evidence="2">
    <location>
        <begin position="1100"/>
        <end position="1112"/>
    </location>
</feature>
<feature type="compositionally biased region" description="Polar residues" evidence="2">
    <location>
        <begin position="1143"/>
        <end position="1155"/>
    </location>
</feature>
<feature type="compositionally biased region" description="Gly residues" evidence="2">
    <location>
        <begin position="235"/>
        <end position="252"/>
    </location>
</feature>
<feature type="compositionally biased region" description="Basic and acidic residues" evidence="2">
    <location>
        <begin position="1054"/>
        <end position="1064"/>
    </location>
</feature>
<dbReference type="InterPro" id="IPR027417">
    <property type="entry name" value="P-loop_NTPase"/>
</dbReference>
<proteinExistence type="predicted"/>
<evidence type="ECO:0000256" key="2">
    <source>
        <dbReference type="SAM" id="MobiDB-lite"/>
    </source>
</evidence>
<gene>
    <name evidence="3" type="ORF">CCMP2556_LOCUS32389</name>
</gene>
<evidence type="ECO:0000313" key="4">
    <source>
        <dbReference type="Proteomes" id="UP001642484"/>
    </source>
</evidence>
<dbReference type="EMBL" id="CAXAMN010022051">
    <property type="protein sequence ID" value="CAK9065971.1"/>
    <property type="molecule type" value="Genomic_DNA"/>
</dbReference>
<keyword evidence="1" id="KW-0175">Coiled coil</keyword>
<evidence type="ECO:0000256" key="1">
    <source>
        <dbReference type="SAM" id="Coils"/>
    </source>
</evidence>
<sequence length="1551" mass="171170">MSRTQLRALSVAELSDALNKLVAALPNLDEHADFELECCRESLMWVTFMWKDSLMHSRSLGITIAALTAFRSHLTGNALEEMPVSVQFDPDAVPTPALCKIKGLQVPIQQVIYKISDIQSSVAWLNIVVSAGMGGRLEAAFSGAYCILADSLNHLEVYCVMQQMFPNEFRNPGKVTTISACDADQSCRKVLMSLNPVATTAWQDFDEDEQPLVPLSTLMKSSTFVSDPPGHTPTRGGGGGGSVPKPRAGGGRTSAKAKAAPPNVEAARPRAKTATEWKRIESAVQKAMTVGEHVLNEEAIKVHLTPENVATDCSLDLLRQRMALLKVAMCRDTGVESAEKSKQLYTMCLSDPYLKDLSTTLLAVEDGCQTLGAALRCRDTLLDIQPTAAKVTELMDNHRNAMSLLKTIATCVHTEAESWKANIQALIKAKADEKKALEKAAEKERKLEGHELSESDPPILHELRSSQLVVPTTRSDDVAGFITAIAMDPDAPTIARLRKASCKKILNADQARFSSDTQNMFAQDSNTYGRKALPGEGPAGDLGCDKLIQMEIELQEMVKERCLDEKVAAKFADKFNKISWCAARKGDLFCGNMPDGMGFLIYHMEGNRRLVSELLFKMNEAVYDQGCNEDVLTVTVPKLDDAAAKGGPNESDAEIRKETSPPLTDWSQTEAPFSYENPPNEDELRALLSKDEYALVDGECERIRNHSKFKEYEQWIKNEFGADNPDWIFGDLLLSDPLEDVIGFVLWIHGKLPEQQAGQAPQTTSSTRTSPQKVIDLECITPESAMELEEILTNDAKKDNSDYNLLVEIERIQQHHAFPAYKAWGVSAHELDEDHIFGRPESNHIHEIMHFVTWYSKNGKTNTPNDQGDIVMEDHQGGTLNETTANQPARTADEQIPSEVAQPTDFVASAQPSQHEDGAKPIQQQQALENTEPQPQLPQKPNEDSKDELQQQPQPAVDLKPMKQDNKQQQIQQTSPEQTAPANNGGLPSTAAEQQPRPELALELAKSAEQEPNKENKEQVTTEQTIPANNGGPPRPEAEQQPQPEMALELAEQEPNKENKEQATREQTTLANHGGLPSAVPMDPQHTPSRHPDPLGVPVSGNGLTSTSSSNGVYQAGIPPVPVPSTSAAAGKCAMLGAEANEHTSQNKFQAQNQSDEAKEKETRNSTTGSESEPAKNDNGETKDKGKKDKDKKDKDKNDKKDKNKHDKKDKDKDSKDHKKDKDKKEKKDKDKTYRTDDETERKESKDKKSLSEPRLDDVGARLHKKMREAVETMETASQAGAALLGHATAPVRKRAPFASGERNGEEHRGHSPIFAKLRSATLEDYWTGAPLLRIPGRMFPVETFFTLRPEKDYVAAAVETCCLINAHEGPGDVLCFLCGEEEIEKARSVAPGLRNAHGRNNAVYAVYGYAAFLAAWVWRMPSVFSDVTSRQGEVVGISLPEREHMASTTNGAPGLTTRSDRTLRTEHFGHRYERSDRTLLGAIPFPNDSIGRAFSPGHTLTFDLINLPRPEEVVQSMGWVSLHQSTHIDFLKSTTVWGKKTFRIRTSPIQ</sequence>
<reference evidence="3 4" key="1">
    <citation type="submission" date="2024-02" db="EMBL/GenBank/DDBJ databases">
        <authorList>
            <person name="Chen Y."/>
            <person name="Shah S."/>
            <person name="Dougan E. K."/>
            <person name="Thang M."/>
            <person name="Chan C."/>
        </authorList>
    </citation>
    <scope>NUCLEOTIDE SEQUENCE [LARGE SCALE GENOMIC DNA]</scope>
</reference>
<organism evidence="3 4">
    <name type="scientific">Durusdinium trenchii</name>
    <dbReference type="NCBI Taxonomy" id="1381693"/>
    <lineage>
        <taxon>Eukaryota</taxon>
        <taxon>Sar</taxon>
        <taxon>Alveolata</taxon>
        <taxon>Dinophyceae</taxon>
        <taxon>Suessiales</taxon>
        <taxon>Symbiodiniaceae</taxon>
        <taxon>Durusdinium</taxon>
    </lineage>
</organism>
<protein>
    <submittedName>
        <fullName evidence="3">Uncharacterized protein</fullName>
    </submittedName>
</protein>